<reference evidence="11 13" key="2">
    <citation type="submission" date="2019-11" db="EMBL/GenBank/DDBJ databases">
        <title>FDA dAtabase for Regulatory Grade micrObial Sequences (FDA-ARGOS): Supporting development and validation of Infectious Disease Dx tests.</title>
        <authorList>
            <person name="Turner S."/>
            <person name="Byrd R."/>
            <person name="Tallon L."/>
            <person name="Sadzewicz L."/>
            <person name="Vavikolanu K."/>
            <person name="Mehta A."/>
            <person name="Aluvathingal J."/>
            <person name="Nadendla S."/>
            <person name="Myers T."/>
            <person name="Yan Y."/>
            <person name="Sichtig H."/>
        </authorList>
    </citation>
    <scope>NUCLEOTIDE SEQUENCE [LARGE SCALE GENOMIC DNA]</scope>
    <source>
        <strain evidence="11 13">FDAARGOS_739</strain>
    </source>
</reference>
<evidence type="ECO:0000313" key="10">
    <source>
        <dbReference type="EMBL" id="GEA37615.1"/>
    </source>
</evidence>
<comment type="subcellular location">
    <subcellularLocation>
        <location evidence="1">Virion</location>
    </subcellularLocation>
</comment>
<dbReference type="InterPro" id="IPR000119">
    <property type="entry name" value="Hist_DNA-bd"/>
</dbReference>
<evidence type="ECO:0000256" key="4">
    <source>
        <dbReference type="ARBA" id="ARBA00022705"/>
    </source>
</evidence>
<dbReference type="Proteomes" id="UP000501069">
    <property type="component" value="Chromosome"/>
</dbReference>
<dbReference type="EMBL" id="CP050964">
    <property type="protein sequence ID" value="QIX93900.1"/>
    <property type="molecule type" value="Genomic_DNA"/>
</dbReference>
<dbReference type="AlphaFoldDB" id="A0A829W5M0"/>
<name>A0A829W5M0_9FIRM</name>
<evidence type="ECO:0000256" key="5">
    <source>
        <dbReference type="ARBA" id="ARBA00022921"/>
    </source>
</evidence>
<evidence type="ECO:0000256" key="2">
    <source>
        <dbReference type="ARBA" id="ARBA00011738"/>
    </source>
</evidence>
<dbReference type="PANTHER" id="PTHR33175">
    <property type="entry name" value="DNA-BINDING PROTEIN HU"/>
    <property type="match status" value="1"/>
</dbReference>
<proteinExistence type="inferred from homology"/>
<dbReference type="SMART" id="SM00411">
    <property type="entry name" value="BHL"/>
    <property type="match status" value="1"/>
</dbReference>
<evidence type="ECO:0000256" key="6">
    <source>
        <dbReference type="ARBA" id="ARBA00033120"/>
    </source>
</evidence>
<dbReference type="InterPro" id="IPR010992">
    <property type="entry name" value="IHF-like_DNA-bd_dom_sf"/>
</dbReference>
<evidence type="ECO:0000256" key="8">
    <source>
        <dbReference type="ARBA" id="ARBA00046140"/>
    </source>
</evidence>
<evidence type="ECO:0000313" key="12">
    <source>
        <dbReference type="Proteomes" id="UP000315200"/>
    </source>
</evidence>
<evidence type="ECO:0000256" key="3">
    <source>
        <dbReference type="ARBA" id="ARBA00016145"/>
    </source>
</evidence>
<dbReference type="GO" id="GO:0003677">
    <property type="term" value="F:DNA binding"/>
    <property type="evidence" value="ECO:0007669"/>
    <property type="project" value="UniProtKB-KW"/>
</dbReference>
<comment type="function">
    <text evidence="8">DNA-binding protein that plays a critical role in nucleoid compaction, genome replication and DNA replication and transcription. Binds to both ssDNA and dsDNA with a binding site covering about 15 nucleotides. Displays DNA-supercoiling activity only when associated with the viral DNA topoisomerase 2.</text>
</comment>
<dbReference type="SUPFAM" id="SSF47729">
    <property type="entry name" value="IHF-like DNA-binding proteins"/>
    <property type="match status" value="1"/>
</dbReference>
<evidence type="ECO:0000256" key="9">
    <source>
        <dbReference type="RuleBase" id="RU003939"/>
    </source>
</evidence>
<keyword evidence="5" id="KW-0426">Late protein</keyword>
<dbReference type="GO" id="GO:0006260">
    <property type="term" value="P:DNA replication"/>
    <property type="evidence" value="ECO:0007669"/>
    <property type="project" value="UniProtKB-KW"/>
</dbReference>
<keyword evidence="4" id="KW-0235">DNA replication</keyword>
<dbReference type="PANTHER" id="PTHR33175:SF13">
    <property type="entry name" value="HISTONE-LIKE PROTEIN"/>
    <property type="match status" value="1"/>
</dbReference>
<dbReference type="GeneID" id="57964887"/>
<dbReference type="Pfam" id="PF00216">
    <property type="entry name" value="Bac_DNA_binding"/>
    <property type="match status" value="1"/>
</dbReference>
<dbReference type="GO" id="GO:0030527">
    <property type="term" value="F:structural constituent of chromatin"/>
    <property type="evidence" value="ECO:0007669"/>
    <property type="project" value="InterPro"/>
</dbReference>
<dbReference type="Proteomes" id="UP000315200">
    <property type="component" value="Unassembled WGS sequence"/>
</dbReference>
<evidence type="ECO:0000313" key="13">
    <source>
        <dbReference type="Proteomes" id="UP000501069"/>
    </source>
</evidence>
<reference evidence="10 12" key="1">
    <citation type="submission" date="2019-06" db="EMBL/GenBank/DDBJ databases">
        <title>Draft genome sequence of [Clostridium] clostridioforme NBRC 113352.</title>
        <authorList>
            <person name="Miura T."/>
            <person name="Furukawa M."/>
            <person name="Shimamura M."/>
            <person name="Ohyama Y."/>
            <person name="Yamazoe A."/>
            <person name="Kawasaki H."/>
        </authorList>
    </citation>
    <scope>NUCLEOTIDE SEQUENCE [LARGE SCALE GENOMIC DNA]</scope>
    <source>
        <strain evidence="10 12">NBRC 113352</strain>
    </source>
</reference>
<evidence type="ECO:0000313" key="11">
    <source>
        <dbReference type="EMBL" id="QIX93900.1"/>
    </source>
</evidence>
<dbReference type="GO" id="GO:0005829">
    <property type="term" value="C:cytosol"/>
    <property type="evidence" value="ECO:0007669"/>
    <property type="project" value="TreeGrafter"/>
</dbReference>
<comment type="similarity">
    <text evidence="9">Belongs to the bacterial histone-like protein family.</text>
</comment>
<sequence>MNKNEVVAAIVEKVETLKAKDVEAVLATYADVVIEKLENNNAEKVVLPSLGSFKVKDVPERKGVSALGDKKEWVKPAHREIIFKIAKNVKCLD</sequence>
<dbReference type="Gene3D" id="4.10.520.10">
    <property type="entry name" value="IHF-like DNA-binding proteins"/>
    <property type="match status" value="1"/>
</dbReference>
<protein>
    <recommendedName>
        <fullName evidence="3">Viral histone-like protein</fullName>
    </recommendedName>
    <alternativeName>
        <fullName evidence="7">DNA-binding protein pA104R</fullName>
    </alternativeName>
    <alternativeName>
        <fullName evidence="6">pA104R</fullName>
    </alternativeName>
</protein>
<dbReference type="RefSeq" id="WP_002588841.1">
    <property type="nucleotide sequence ID" value="NZ_BJLB01000001.1"/>
</dbReference>
<evidence type="ECO:0000256" key="1">
    <source>
        <dbReference type="ARBA" id="ARBA00004328"/>
    </source>
</evidence>
<organism evidence="10 12">
    <name type="scientific">Enterocloster clostridioformis</name>
    <dbReference type="NCBI Taxonomy" id="1531"/>
    <lineage>
        <taxon>Bacteria</taxon>
        <taxon>Bacillati</taxon>
        <taxon>Bacillota</taxon>
        <taxon>Clostridia</taxon>
        <taxon>Lachnospirales</taxon>
        <taxon>Lachnospiraceae</taxon>
        <taxon>Enterocloster</taxon>
    </lineage>
</organism>
<evidence type="ECO:0000256" key="7">
    <source>
        <dbReference type="ARBA" id="ARBA00033227"/>
    </source>
</evidence>
<comment type="subunit">
    <text evidence="2">Homodimer.</text>
</comment>
<keyword evidence="11" id="KW-0238">DNA-binding</keyword>
<accession>A0A829W5M0</accession>
<gene>
    <name evidence="10" type="ORF">Ccl03g_33280</name>
    <name evidence="11" type="ORF">FOC47_27165</name>
</gene>
<dbReference type="EMBL" id="BJLB01000001">
    <property type="protein sequence ID" value="GEA37615.1"/>
    <property type="molecule type" value="Genomic_DNA"/>
</dbReference>